<evidence type="ECO:0008006" key="5">
    <source>
        <dbReference type="Google" id="ProtNLM"/>
    </source>
</evidence>
<dbReference type="PANTHER" id="PTHR24373:SF370">
    <property type="entry name" value="FISH-LIPS, ISOFORM E"/>
    <property type="match status" value="1"/>
</dbReference>
<comment type="caution">
    <text evidence="3">The sequence shown here is derived from an EMBL/GenBank/DDBJ whole genome shotgun (WGS) entry which is preliminary data.</text>
</comment>
<name>A0AAD7YXK4_MYTSE</name>
<dbReference type="InterPro" id="IPR032675">
    <property type="entry name" value="LRR_dom_sf"/>
</dbReference>
<dbReference type="Proteomes" id="UP001231518">
    <property type="component" value="Chromosome 16"/>
</dbReference>
<protein>
    <recommendedName>
        <fullName evidence="5">Protein singed wings 2</fullName>
    </recommendedName>
</protein>
<dbReference type="EMBL" id="JARGEI010000005">
    <property type="protein sequence ID" value="KAJ8731451.1"/>
    <property type="molecule type" value="Genomic_DNA"/>
</dbReference>
<proteinExistence type="predicted"/>
<keyword evidence="2" id="KW-0812">Transmembrane</keyword>
<keyword evidence="4" id="KW-1185">Reference proteome</keyword>
<keyword evidence="2" id="KW-0472">Membrane</keyword>
<dbReference type="SUPFAM" id="SSF52058">
    <property type="entry name" value="L domain-like"/>
    <property type="match status" value="1"/>
</dbReference>
<sequence length="491" mass="56038">MIIVFSNRIRNSKLGRKKIMKKKKRRFPEVLVLLSVVTVVTPGFQFRARNASDAAVSKPCSLGEYTAKAQCVQSQYRLVCKDGFASYWIRGIKRDITHLRLQNWPGDCFNVARLQYHYPELVLLEFINSTSLKSFKGHFSAVNKIEKLTLHGLMALWELTPEIVSDMPVLQEMDLRGNSLRHIKSPLLTGPRSLERLYLAGNSWDCSDGGLDWLAMENENGTVRRKIVDYDELVCHQQLYRGKPLNKVMDIIRTMRQTCPEPCACTMTHVVSDTAGAVIPLITVDCSNRQLENPPPVLPPGTTTLRLEGNKLNTIRAIVHNPQYKRLADLYLDNNSISAVKELEGTEWFSTFRVLSLRGNLLKQIPVYAFDKAFQYNNNIMHVFLGDNPWRCDCHYIPRFQSLLLKYKRVIRDQLDIRCSKSSDKKTSLVQISTIPLGNICGNDDVMPISPINIVNLVLLSLILLVIGRFLYDWQNFKNTGELPWLSSILP</sequence>
<accession>A0AAD7YXK4</accession>
<keyword evidence="2" id="KW-1133">Transmembrane helix</keyword>
<keyword evidence="1" id="KW-0732">Signal</keyword>
<dbReference type="Gene3D" id="3.80.10.10">
    <property type="entry name" value="Ribonuclease Inhibitor"/>
    <property type="match status" value="2"/>
</dbReference>
<dbReference type="InterPro" id="IPR050328">
    <property type="entry name" value="Dev_Immune_Receptor"/>
</dbReference>
<evidence type="ECO:0000256" key="2">
    <source>
        <dbReference type="SAM" id="Phobius"/>
    </source>
</evidence>
<evidence type="ECO:0000313" key="3">
    <source>
        <dbReference type="EMBL" id="KAJ8731451.1"/>
    </source>
</evidence>
<feature type="transmembrane region" description="Helical" evidence="2">
    <location>
        <begin position="454"/>
        <end position="472"/>
    </location>
</feature>
<dbReference type="PANTHER" id="PTHR24373">
    <property type="entry name" value="SLIT RELATED LEUCINE-RICH REPEAT NEURONAL PROTEIN"/>
    <property type="match status" value="1"/>
</dbReference>
<dbReference type="GO" id="GO:0005615">
    <property type="term" value="C:extracellular space"/>
    <property type="evidence" value="ECO:0007669"/>
    <property type="project" value="TreeGrafter"/>
</dbReference>
<dbReference type="GO" id="GO:0031012">
    <property type="term" value="C:extracellular matrix"/>
    <property type="evidence" value="ECO:0007669"/>
    <property type="project" value="TreeGrafter"/>
</dbReference>
<organism evidence="3 4">
    <name type="scientific">Mythimna separata</name>
    <name type="common">Oriental armyworm</name>
    <name type="synonym">Pseudaletia separata</name>
    <dbReference type="NCBI Taxonomy" id="271217"/>
    <lineage>
        <taxon>Eukaryota</taxon>
        <taxon>Metazoa</taxon>
        <taxon>Ecdysozoa</taxon>
        <taxon>Arthropoda</taxon>
        <taxon>Hexapoda</taxon>
        <taxon>Insecta</taxon>
        <taxon>Pterygota</taxon>
        <taxon>Neoptera</taxon>
        <taxon>Endopterygota</taxon>
        <taxon>Lepidoptera</taxon>
        <taxon>Glossata</taxon>
        <taxon>Ditrysia</taxon>
        <taxon>Noctuoidea</taxon>
        <taxon>Noctuidae</taxon>
        <taxon>Noctuinae</taxon>
        <taxon>Hadenini</taxon>
        <taxon>Mythimna</taxon>
    </lineage>
</organism>
<evidence type="ECO:0000256" key="1">
    <source>
        <dbReference type="ARBA" id="ARBA00022729"/>
    </source>
</evidence>
<gene>
    <name evidence="3" type="ORF">PYW07_004615</name>
</gene>
<dbReference type="AlphaFoldDB" id="A0AAD7YXK4"/>
<evidence type="ECO:0000313" key="4">
    <source>
        <dbReference type="Proteomes" id="UP001231518"/>
    </source>
</evidence>
<reference evidence="3" key="1">
    <citation type="submission" date="2023-03" db="EMBL/GenBank/DDBJ databases">
        <title>Chromosome-level genomes of two armyworms, Mythimna separata and Mythimna loreyi, provide insights into the biosynthesis and reception of sex pheromones.</title>
        <authorList>
            <person name="Zhao H."/>
        </authorList>
    </citation>
    <scope>NUCLEOTIDE SEQUENCE</scope>
    <source>
        <strain evidence="3">BeijingLab</strain>
        <tissue evidence="3">Pupa</tissue>
    </source>
</reference>